<dbReference type="RefSeq" id="WP_346823485.1">
    <property type="nucleotide sequence ID" value="NZ_JBDKWZ010000016.1"/>
</dbReference>
<reference evidence="1 2" key="1">
    <citation type="submission" date="2024-04" db="EMBL/GenBank/DDBJ databases">
        <title>Novel genus in family Flammeovirgaceae.</title>
        <authorList>
            <person name="Nguyen T.H."/>
            <person name="Vuong T.Q."/>
            <person name="Le H."/>
            <person name="Kim S.-G."/>
        </authorList>
    </citation>
    <scope>NUCLEOTIDE SEQUENCE [LARGE SCALE GENOMIC DNA]</scope>
    <source>
        <strain evidence="1 2">JCM 23209</strain>
    </source>
</reference>
<keyword evidence="2" id="KW-1185">Reference proteome</keyword>
<proteinExistence type="predicted"/>
<evidence type="ECO:0000313" key="1">
    <source>
        <dbReference type="EMBL" id="MEN7550703.1"/>
    </source>
</evidence>
<comment type="caution">
    <text evidence="1">The sequence shown here is derived from an EMBL/GenBank/DDBJ whole genome shotgun (WGS) entry which is preliminary data.</text>
</comment>
<protein>
    <submittedName>
        <fullName evidence="1">Uncharacterized protein</fullName>
    </submittedName>
</protein>
<organism evidence="1 2">
    <name type="scientific">Rapidithrix thailandica</name>
    <dbReference type="NCBI Taxonomy" id="413964"/>
    <lineage>
        <taxon>Bacteria</taxon>
        <taxon>Pseudomonadati</taxon>
        <taxon>Bacteroidota</taxon>
        <taxon>Cytophagia</taxon>
        <taxon>Cytophagales</taxon>
        <taxon>Flammeovirgaceae</taxon>
        <taxon>Rapidithrix</taxon>
    </lineage>
</organism>
<sequence>MKEEEFIRGIICQVLVKEKSRDLIYSVLNEFIPDYEPLNLDFIGKPNDEAYEFESEDEIISYYTHTKGVRQTFYWNKYENNPNRIMVGANILEDDQIVFSLTVDGTKEKKAEYLKRLKTLLNSETGVISYINPVGYDNGQDFETKYGSIKYKFE</sequence>
<accession>A0AAW9S9X9</accession>
<dbReference type="EMBL" id="JBDKWZ010000016">
    <property type="protein sequence ID" value="MEN7550703.1"/>
    <property type="molecule type" value="Genomic_DNA"/>
</dbReference>
<evidence type="ECO:0000313" key="2">
    <source>
        <dbReference type="Proteomes" id="UP001403385"/>
    </source>
</evidence>
<name>A0AAW9S9X9_9BACT</name>
<dbReference type="AlphaFoldDB" id="A0AAW9S9X9"/>
<dbReference type="Proteomes" id="UP001403385">
    <property type="component" value="Unassembled WGS sequence"/>
</dbReference>
<gene>
    <name evidence="1" type="ORF">AAG747_22475</name>
</gene>